<comment type="caution">
    <text evidence="8">The sequence shown here is derived from an EMBL/GenBank/DDBJ whole genome shotgun (WGS) entry which is preliminary data.</text>
</comment>
<keyword evidence="4 5" id="KW-0443">Lipid metabolism</keyword>
<dbReference type="EC" id="3.1.1.5" evidence="6"/>
<evidence type="ECO:0000256" key="2">
    <source>
        <dbReference type="ARBA" id="ARBA00022801"/>
    </source>
</evidence>
<dbReference type="AlphaFoldDB" id="A0A1Y2I264"/>
<gene>
    <name evidence="8" type="ORF">BCR44DRAFT_1103322</name>
</gene>
<dbReference type="SUPFAM" id="SSF52151">
    <property type="entry name" value="FabD/lysophospholipase-like"/>
    <property type="match status" value="1"/>
</dbReference>
<protein>
    <recommendedName>
        <fullName evidence="6">Lysophospholipase</fullName>
        <ecNumber evidence="6">3.1.1.5</ecNumber>
    </recommendedName>
</protein>
<dbReference type="Proteomes" id="UP000193411">
    <property type="component" value="Unassembled WGS sequence"/>
</dbReference>
<evidence type="ECO:0000256" key="5">
    <source>
        <dbReference type="PROSITE-ProRule" id="PRU00555"/>
    </source>
</evidence>
<keyword evidence="3 5" id="KW-0442">Lipid degradation</keyword>
<accession>A0A1Y2I264</accession>
<dbReference type="GO" id="GO:0004622">
    <property type="term" value="F:phosphatidylcholine lysophospholipase activity"/>
    <property type="evidence" value="ECO:0007669"/>
    <property type="project" value="UniProtKB-EC"/>
</dbReference>
<evidence type="ECO:0000259" key="7">
    <source>
        <dbReference type="PROSITE" id="PS51210"/>
    </source>
</evidence>
<dbReference type="OrthoDB" id="6121437at2759"/>
<name>A0A1Y2I264_9FUNG</name>
<dbReference type="GO" id="GO:0046475">
    <property type="term" value="P:glycerophospholipid catabolic process"/>
    <property type="evidence" value="ECO:0007669"/>
    <property type="project" value="TreeGrafter"/>
</dbReference>
<sequence length="682" mass="74704">MRALDILEHVLTQAKSVYSSKLPQSPESPASPIDPRLILDPIRQLIQQPLSQAITPAPAHKLTVTKILPGQQCTLPAIQPDVLPHLCLSEMLVFSDREPAAITESGVGQVSIEFVDELVIQRDERGRLEALTPVDVTLRGWVDELVSAVGKRILSPATLDQVKQGMQDRQRFPELEKRVQAWESQRASMEEASHVHARRNGVVKKAFGELVGTDVDEKDVPVVAVAMSGGGYRAMLAAAGFLQGLSDTGLLPLTTYMSALSGSTYTLTQWLLTSAVSPSHMIDVMIPRLQLDLQDLLVTADTLTLVKTLTPLIQKQLLHQPMSLADFFGCLVAAQLVHPLTSSKHYPTMSDLAAHVDPQVHPWPMFTGVSHDVVSDRYAWVEFDPVNANCMWFDVARPETVARVPLVGVGREFVDRVSVNSFPEIPLSSLLGLWGSAFSGTVAQGWAELKSTLFPTLPATLPPDAVIHRLDAYLSENRALATDHPIPPTFIPNPWYDPWRAVATSSNLLASQPALSLMDAGLVCNVPVPTLLHPSRARKVDVVLVLDASSDIGQPGGVPHMDTVRKFAREWGIEGIERVGNEQAWKQVLRAGSNDGGKCDQLVYVIPGSPTLVYVPLLPEDGVDDVDVNRESWCRTGNFVYTQEQARRLVDMVRSKVVRGKEEIVRAILDSKCGRSRSGSDE</sequence>
<evidence type="ECO:0000256" key="6">
    <source>
        <dbReference type="RuleBase" id="RU362103"/>
    </source>
</evidence>
<dbReference type="SMART" id="SM00022">
    <property type="entry name" value="PLAc"/>
    <property type="match status" value="1"/>
</dbReference>
<dbReference type="PROSITE" id="PS51210">
    <property type="entry name" value="PLA2C"/>
    <property type="match status" value="1"/>
</dbReference>
<dbReference type="STRING" id="765915.A0A1Y2I264"/>
<comment type="catalytic activity">
    <reaction evidence="6">
        <text>a 1-acyl-sn-glycero-3-phosphocholine + H2O = sn-glycerol 3-phosphocholine + a fatty acid + H(+)</text>
        <dbReference type="Rhea" id="RHEA:15177"/>
        <dbReference type="ChEBI" id="CHEBI:15377"/>
        <dbReference type="ChEBI" id="CHEBI:15378"/>
        <dbReference type="ChEBI" id="CHEBI:16870"/>
        <dbReference type="ChEBI" id="CHEBI:28868"/>
        <dbReference type="ChEBI" id="CHEBI:58168"/>
        <dbReference type="EC" id="3.1.1.5"/>
    </reaction>
</comment>
<dbReference type="GO" id="GO:0004623">
    <property type="term" value="F:phospholipase A2 activity"/>
    <property type="evidence" value="ECO:0007669"/>
    <property type="project" value="TreeGrafter"/>
</dbReference>
<dbReference type="GO" id="GO:0016740">
    <property type="term" value="F:transferase activity"/>
    <property type="evidence" value="ECO:0007669"/>
    <property type="project" value="UniProtKB-KW"/>
</dbReference>
<organism evidence="8 9">
    <name type="scientific">Catenaria anguillulae PL171</name>
    <dbReference type="NCBI Taxonomy" id="765915"/>
    <lineage>
        <taxon>Eukaryota</taxon>
        <taxon>Fungi</taxon>
        <taxon>Fungi incertae sedis</taxon>
        <taxon>Blastocladiomycota</taxon>
        <taxon>Blastocladiomycetes</taxon>
        <taxon>Blastocladiales</taxon>
        <taxon>Catenariaceae</taxon>
        <taxon>Catenaria</taxon>
    </lineage>
</organism>
<dbReference type="PANTHER" id="PTHR10728:SF40">
    <property type="entry name" value="PATATIN FAMILY PROTEIN"/>
    <property type="match status" value="1"/>
</dbReference>
<dbReference type="InterPro" id="IPR002642">
    <property type="entry name" value="LysoPLipase_cat_dom"/>
</dbReference>
<feature type="domain" description="PLA2c" evidence="7">
    <location>
        <begin position="174"/>
        <end position="682"/>
    </location>
</feature>
<dbReference type="Pfam" id="PF01735">
    <property type="entry name" value="PLA2_B"/>
    <property type="match status" value="1"/>
</dbReference>
<reference evidence="8 9" key="1">
    <citation type="submission" date="2016-07" db="EMBL/GenBank/DDBJ databases">
        <title>Pervasive Adenine N6-methylation of Active Genes in Fungi.</title>
        <authorList>
            <consortium name="DOE Joint Genome Institute"/>
            <person name="Mondo S.J."/>
            <person name="Dannebaum R.O."/>
            <person name="Kuo R.C."/>
            <person name="Labutti K."/>
            <person name="Haridas S."/>
            <person name="Kuo A."/>
            <person name="Salamov A."/>
            <person name="Ahrendt S.R."/>
            <person name="Lipzen A."/>
            <person name="Sullivan W."/>
            <person name="Andreopoulos W.B."/>
            <person name="Clum A."/>
            <person name="Lindquist E."/>
            <person name="Daum C."/>
            <person name="Ramamoorthy G.K."/>
            <person name="Gryganskyi A."/>
            <person name="Culley D."/>
            <person name="Magnuson J.K."/>
            <person name="James T.Y."/>
            <person name="O'Malley M.A."/>
            <person name="Stajich J.E."/>
            <person name="Spatafora J.W."/>
            <person name="Visel A."/>
            <person name="Grigoriev I.V."/>
        </authorList>
    </citation>
    <scope>NUCLEOTIDE SEQUENCE [LARGE SCALE GENOMIC DNA]</scope>
    <source>
        <strain evidence="8 9">PL171</strain>
    </source>
</reference>
<dbReference type="Gene3D" id="3.40.1090.10">
    <property type="entry name" value="Cytosolic phospholipase A2 catalytic domain"/>
    <property type="match status" value="1"/>
</dbReference>
<proteinExistence type="inferred from homology"/>
<evidence type="ECO:0000256" key="3">
    <source>
        <dbReference type="ARBA" id="ARBA00022963"/>
    </source>
</evidence>
<keyword evidence="8" id="KW-0808">Transferase</keyword>
<evidence type="ECO:0000313" key="8">
    <source>
        <dbReference type="EMBL" id="ORZ40956.1"/>
    </source>
</evidence>
<dbReference type="InterPro" id="IPR016035">
    <property type="entry name" value="Acyl_Trfase/lysoPLipase"/>
</dbReference>
<dbReference type="EMBL" id="MCFL01000002">
    <property type="protein sequence ID" value="ORZ40956.1"/>
    <property type="molecule type" value="Genomic_DNA"/>
</dbReference>
<keyword evidence="9" id="KW-1185">Reference proteome</keyword>
<evidence type="ECO:0000313" key="9">
    <source>
        <dbReference type="Proteomes" id="UP000193411"/>
    </source>
</evidence>
<dbReference type="PANTHER" id="PTHR10728">
    <property type="entry name" value="CYTOSOLIC PHOSPHOLIPASE A2"/>
    <property type="match status" value="1"/>
</dbReference>
<dbReference type="GO" id="GO:0005829">
    <property type="term" value="C:cytosol"/>
    <property type="evidence" value="ECO:0007669"/>
    <property type="project" value="TreeGrafter"/>
</dbReference>
<evidence type="ECO:0000256" key="4">
    <source>
        <dbReference type="ARBA" id="ARBA00023098"/>
    </source>
</evidence>
<evidence type="ECO:0000256" key="1">
    <source>
        <dbReference type="ARBA" id="ARBA00008780"/>
    </source>
</evidence>
<comment type="similarity">
    <text evidence="1 6">Belongs to the lysophospholipase family.</text>
</comment>
<keyword evidence="2 5" id="KW-0378">Hydrolase</keyword>